<feature type="region of interest" description="Disordered" evidence="1">
    <location>
        <begin position="28"/>
        <end position="58"/>
    </location>
</feature>
<feature type="compositionally biased region" description="Gly residues" evidence="1">
    <location>
        <begin position="41"/>
        <end position="51"/>
    </location>
</feature>
<dbReference type="Proteomes" id="UP001283361">
    <property type="component" value="Unassembled WGS sequence"/>
</dbReference>
<organism evidence="2 3">
    <name type="scientific">Elysia crispata</name>
    <name type="common">lettuce slug</name>
    <dbReference type="NCBI Taxonomy" id="231223"/>
    <lineage>
        <taxon>Eukaryota</taxon>
        <taxon>Metazoa</taxon>
        <taxon>Spiralia</taxon>
        <taxon>Lophotrochozoa</taxon>
        <taxon>Mollusca</taxon>
        <taxon>Gastropoda</taxon>
        <taxon>Heterobranchia</taxon>
        <taxon>Euthyneura</taxon>
        <taxon>Panpulmonata</taxon>
        <taxon>Sacoglossa</taxon>
        <taxon>Placobranchoidea</taxon>
        <taxon>Plakobranchidae</taxon>
        <taxon>Elysia</taxon>
    </lineage>
</organism>
<reference evidence="2" key="1">
    <citation type="journal article" date="2023" name="G3 (Bethesda)">
        <title>A reference genome for the long-term kleptoplast-retaining sea slug Elysia crispata morphotype clarki.</title>
        <authorList>
            <person name="Eastman K.E."/>
            <person name="Pendleton A.L."/>
            <person name="Shaikh M.A."/>
            <person name="Suttiyut T."/>
            <person name="Ogas R."/>
            <person name="Tomko P."/>
            <person name="Gavelis G."/>
            <person name="Widhalm J.R."/>
            <person name="Wisecaver J.H."/>
        </authorList>
    </citation>
    <scope>NUCLEOTIDE SEQUENCE</scope>
    <source>
        <strain evidence="2">ECLA1</strain>
    </source>
</reference>
<name>A0AAE1CUG5_9GAST</name>
<dbReference type="AlphaFoldDB" id="A0AAE1CUG5"/>
<comment type="caution">
    <text evidence="2">The sequence shown here is derived from an EMBL/GenBank/DDBJ whole genome shotgun (WGS) entry which is preliminary data.</text>
</comment>
<accession>A0AAE1CUG5</accession>
<evidence type="ECO:0000313" key="2">
    <source>
        <dbReference type="EMBL" id="KAK3737198.1"/>
    </source>
</evidence>
<dbReference type="EMBL" id="JAWDGP010006665">
    <property type="protein sequence ID" value="KAK3737198.1"/>
    <property type="molecule type" value="Genomic_DNA"/>
</dbReference>
<evidence type="ECO:0000313" key="3">
    <source>
        <dbReference type="Proteomes" id="UP001283361"/>
    </source>
</evidence>
<sequence length="77" mass="8543">MVVCKLDLAEASFESTLDSRYHDTVRQKRRTRCGRERAGGEQAGSLGGKEGGWYQHAGRGEEGNRLLACQTQTELET</sequence>
<protein>
    <submittedName>
        <fullName evidence="2">Uncharacterized protein</fullName>
    </submittedName>
</protein>
<gene>
    <name evidence="2" type="ORF">RRG08_016502</name>
</gene>
<keyword evidence="3" id="KW-1185">Reference proteome</keyword>
<evidence type="ECO:0000256" key="1">
    <source>
        <dbReference type="SAM" id="MobiDB-lite"/>
    </source>
</evidence>
<proteinExistence type="predicted"/>